<feature type="region of interest" description="Disordered" evidence="5">
    <location>
        <begin position="1"/>
        <end position="75"/>
    </location>
</feature>
<dbReference type="InterPro" id="IPR015943">
    <property type="entry name" value="WD40/YVTN_repeat-like_dom_sf"/>
</dbReference>
<feature type="region of interest" description="Disordered" evidence="5">
    <location>
        <begin position="167"/>
        <end position="215"/>
    </location>
</feature>
<proteinExistence type="predicted"/>
<evidence type="ECO:0000256" key="3">
    <source>
        <dbReference type="ARBA" id="ARBA00022737"/>
    </source>
</evidence>
<name>A0AAN4Z367_9BILA</name>
<evidence type="ECO:0000256" key="1">
    <source>
        <dbReference type="ARBA" id="ARBA00021207"/>
    </source>
</evidence>
<feature type="compositionally biased region" description="Low complexity" evidence="5">
    <location>
        <begin position="327"/>
        <end position="341"/>
    </location>
</feature>
<feature type="repeat" description="WD" evidence="4">
    <location>
        <begin position="724"/>
        <end position="760"/>
    </location>
</feature>
<evidence type="ECO:0000313" key="7">
    <source>
        <dbReference type="Proteomes" id="UP001328107"/>
    </source>
</evidence>
<feature type="compositionally biased region" description="Basic and acidic residues" evidence="5">
    <location>
        <begin position="473"/>
        <end position="500"/>
    </location>
</feature>
<gene>
    <name evidence="6" type="ORF">PMAYCL1PPCAC_02564</name>
</gene>
<dbReference type="PANTHER" id="PTHR14221:SF0">
    <property type="entry name" value="WD REPEAT-CONTAINING PROTEIN 44"/>
    <property type="match status" value="1"/>
</dbReference>
<feature type="compositionally biased region" description="Acidic residues" evidence="5">
    <location>
        <begin position="1"/>
        <end position="13"/>
    </location>
</feature>
<feature type="region of interest" description="Disordered" evidence="5">
    <location>
        <begin position="1096"/>
        <end position="1117"/>
    </location>
</feature>
<sequence length="1153" mass="125320">MSTEEEDEFEDALDSLPTEVDLRSPSRRLHLDSTPQSIPMTSPSSSAVSHVPSIPDGSNTPSSMRPPAPPISPRRPETIGIATPSMGATPVDQTMSARQERLANLRRRLRDEFGHTTRGRTPSNNCEMSDSVSLASDSASLHSWHHSLLVNSHCSVVRAADTMSTRASSNYGQFSPSPSSPPPSMPPPPRLAASVPPSVPLSLPPPLPPRPASIRLPDPVAAEVLARIEEAEREKTANKGLNLDMDIEVDDGDRSRDIEETLVMRNEHTLLATSHSSSDVFSSPSTSFSLQNPPSTSPRLRGRSKSTREDEKEKEGMERKSSMHNTSSESMQQQQSSTNSSGATISEATKPPVGVHPLQPLSSERRRGHTKTNSLDRGLTLAKSIKTGPFPPPSSKSNSLTRGQAGPNFEGEEEERNSLADRVIQQLTTSVIGEGAIVVEDDLEKRRPSQLGAIPSCSSSSPSSSASSTVSSRGDKRGKGRKEEEKNGRRKEERTRKKEALSVVKESPEHAGSPSLDITQADSDEERRSGRLGMTLPRDTLSPLRSPLGVTVGSSKSLPLNDRTLGSRLGEWADIEDKHSPDASYDPITRDVERRMSMKGHGQMGGMDGGLRGDGEETDSTSIAGSTLSSAGTAVKEMATGLIRGVISRARSALNATSSASSKAAAESEMSESDSEMDDPSESASVAGRHSAASSSTNASIVRPRNAKKGPFDFAEMRVVQEITNEHTGAVWCVKFSICGRLMATAGHDTIIRVWCVRSGLSFFNNMRAKYQQKRGSAASSTNTSFEAFDRTMGVDLESDLASSYKPASSDAGDSLDEGGSGEEGETSLFATKPFAVFKGHTADVLDLSWSKNYFVLSSGMDRTVKLWHLSRSECLCCFQHVDFVTCVSFLPKDDRYFLSGSLDGKLRMWHIPDKKVAVWNEVGVKFITALAFAKSGKFAVVGTYNGKCYFYSTEQLKYHTVVDVRSTRGKNARGHKVTGLAVHGDKLLVTSNDSRIRMYDVRDKALTCKFKGAQNDRSQIRAHFSPDGKHIVCGSEDRYVYIWRTSDLPSSLSVRKDRNAQWERVRAHTVPVSVACFAPKPNIFLAQMERAENARRRGQNDSYREASSSWSIDASSPPQGDVIISADLSGCIKIMVNRAKPVKLGQSTFFSQ</sequence>
<feature type="compositionally biased region" description="Acidic residues" evidence="5">
    <location>
        <begin position="669"/>
        <end position="681"/>
    </location>
</feature>
<dbReference type="AlphaFoldDB" id="A0AAN4Z367"/>
<feature type="compositionally biased region" description="Pro residues" evidence="5">
    <location>
        <begin position="178"/>
        <end position="190"/>
    </location>
</feature>
<keyword evidence="7" id="KW-1185">Reference proteome</keyword>
<feature type="repeat" description="WD" evidence="4">
    <location>
        <begin position="838"/>
        <end position="878"/>
    </location>
</feature>
<organism evidence="6 7">
    <name type="scientific">Pristionchus mayeri</name>
    <dbReference type="NCBI Taxonomy" id="1317129"/>
    <lineage>
        <taxon>Eukaryota</taxon>
        <taxon>Metazoa</taxon>
        <taxon>Ecdysozoa</taxon>
        <taxon>Nematoda</taxon>
        <taxon>Chromadorea</taxon>
        <taxon>Rhabditida</taxon>
        <taxon>Rhabditina</taxon>
        <taxon>Diplogasteromorpha</taxon>
        <taxon>Diplogasteroidea</taxon>
        <taxon>Neodiplogasteridae</taxon>
        <taxon>Pristionchus</taxon>
    </lineage>
</organism>
<feature type="repeat" description="WD" evidence="4">
    <location>
        <begin position="1025"/>
        <end position="1044"/>
    </location>
</feature>
<feature type="compositionally biased region" description="Pro residues" evidence="5">
    <location>
        <begin position="197"/>
        <end position="211"/>
    </location>
</feature>
<dbReference type="PROSITE" id="PS50294">
    <property type="entry name" value="WD_REPEATS_REGION"/>
    <property type="match status" value="3"/>
</dbReference>
<feature type="compositionally biased region" description="Low complexity" evidence="5">
    <location>
        <begin position="275"/>
        <end position="289"/>
    </location>
</feature>
<dbReference type="InterPro" id="IPR001680">
    <property type="entry name" value="WD40_rpt"/>
</dbReference>
<protein>
    <recommendedName>
        <fullName evidence="1">WD repeat-containing protein 44</fullName>
    </recommendedName>
</protein>
<accession>A0AAN4Z367</accession>
<evidence type="ECO:0000256" key="2">
    <source>
        <dbReference type="ARBA" id="ARBA00022574"/>
    </source>
</evidence>
<evidence type="ECO:0000313" key="6">
    <source>
        <dbReference type="EMBL" id="GMR32369.1"/>
    </source>
</evidence>
<dbReference type="InterPro" id="IPR040324">
    <property type="entry name" value="WDR44/Dgr2"/>
</dbReference>
<feature type="compositionally biased region" description="Low complexity" evidence="5">
    <location>
        <begin position="1108"/>
        <end position="1117"/>
    </location>
</feature>
<dbReference type="EMBL" id="BTRK01000001">
    <property type="protein sequence ID" value="GMR32369.1"/>
    <property type="molecule type" value="Genomic_DNA"/>
</dbReference>
<evidence type="ECO:0000256" key="5">
    <source>
        <dbReference type="SAM" id="MobiDB-lite"/>
    </source>
</evidence>
<comment type="caution">
    <text evidence="6">The sequence shown here is derived from an EMBL/GenBank/DDBJ whole genome shotgun (WGS) entry which is preliminary data.</text>
</comment>
<dbReference type="PROSITE" id="PS50082">
    <property type="entry name" value="WD_REPEATS_2"/>
    <property type="match status" value="4"/>
</dbReference>
<dbReference type="InterPro" id="IPR036322">
    <property type="entry name" value="WD40_repeat_dom_sf"/>
</dbReference>
<dbReference type="SUPFAM" id="SSF50978">
    <property type="entry name" value="WD40 repeat-like"/>
    <property type="match status" value="1"/>
</dbReference>
<feature type="compositionally biased region" description="Low complexity" evidence="5">
    <location>
        <begin position="456"/>
        <end position="472"/>
    </location>
</feature>
<feature type="region of interest" description="Disordered" evidence="5">
    <location>
        <begin position="804"/>
        <end position="825"/>
    </location>
</feature>
<dbReference type="SMART" id="SM00320">
    <property type="entry name" value="WD40"/>
    <property type="match status" value="6"/>
</dbReference>
<keyword evidence="3" id="KW-0677">Repeat</keyword>
<reference evidence="7" key="1">
    <citation type="submission" date="2022-10" db="EMBL/GenBank/DDBJ databases">
        <title>Genome assembly of Pristionchus species.</title>
        <authorList>
            <person name="Yoshida K."/>
            <person name="Sommer R.J."/>
        </authorList>
    </citation>
    <scope>NUCLEOTIDE SEQUENCE [LARGE SCALE GENOMIC DNA]</scope>
    <source>
        <strain evidence="7">RS5460</strain>
    </source>
</reference>
<evidence type="ECO:0000256" key="4">
    <source>
        <dbReference type="PROSITE-ProRule" id="PRU00221"/>
    </source>
</evidence>
<dbReference type="PANTHER" id="PTHR14221">
    <property type="entry name" value="WD REPEAT DOMAIN 44"/>
    <property type="match status" value="1"/>
</dbReference>
<feature type="compositionally biased region" description="Low complexity" evidence="5">
    <location>
        <begin position="33"/>
        <end position="63"/>
    </location>
</feature>
<feature type="region of interest" description="Disordered" evidence="5">
    <location>
        <begin position="656"/>
        <end position="704"/>
    </location>
</feature>
<feature type="repeat" description="WD" evidence="4">
    <location>
        <begin position="878"/>
        <end position="912"/>
    </location>
</feature>
<feature type="compositionally biased region" description="Pro residues" evidence="5">
    <location>
        <begin position="64"/>
        <end position="73"/>
    </location>
</feature>
<keyword evidence="2 4" id="KW-0853">WD repeat</keyword>
<dbReference type="Proteomes" id="UP001328107">
    <property type="component" value="Unassembled WGS sequence"/>
</dbReference>
<feature type="region of interest" description="Disordered" evidence="5">
    <location>
        <begin position="275"/>
        <end position="555"/>
    </location>
</feature>
<dbReference type="Gene3D" id="2.130.10.10">
    <property type="entry name" value="YVTN repeat-like/Quinoprotein amine dehydrogenase"/>
    <property type="match status" value="1"/>
</dbReference>
<feature type="compositionally biased region" description="Acidic residues" evidence="5">
    <location>
        <begin position="814"/>
        <end position="825"/>
    </location>
</feature>
<feature type="compositionally biased region" description="Basic and acidic residues" evidence="5">
    <location>
        <begin position="1096"/>
        <end position="1105"/>
    </location>
</feature>
<feature type="compositionally biased region" description="Low complexity" evidence="5">
    <location>
        <begin position="656"/>
        <end position="668"/>
    </location>
</feature>
<dbReference type="Pfam" id="PF00400">
    <property type="entry name" value="WD40"/>
    <property type="match status" value="4"/>
</dbReference>
<feature type="compositionally biased region" description="Basic and acidic residues" evidence="5">
    <location>
        <begin position="306"/>
        <end position="321"/>
    </location>
</feature>